<organism evidence="2 3">
    <name type="scientific">Serratia phage vB_SmaM_ 2050HW</name>
    <dbReference type="NCBI Taxonomy" id="2024252"/>
    <lineage>
        <taxon>Viruses</taxon>
        <taxon>Duplodnaviria</taxon>
        <taxon>Heunggongvirae</taxon>
        <taxon>Uroviricota</taxon>
        <taxon>Caudoviricetes</taxon>
        <taxon>Chimalliviridae</taxon>
        <taxon>Moabitevirus</taxon>
        <taxon>Moabitevirus mv2050HW</taxon>
    </lineage>
</organism>
<dbReference type="Proteomes" id="UP000223363">
    <property type="component" value="Segment"/>
</dbReference>
<reference evidence="3" key="1">
    <citation type="submission" date="2017-06" db="EMBL/GenBank/DDBJ databases">
        <authorList>
            <person name="Zhao X."/>
        </authorList>
    </citation>
    <scope>NUCLEOTIDE SEQUENCE [LARGE SCALE GENOMIC DNA]</scope>
</reference>
<evidence type="ECO:0000256" key="1">
    <source>
        <dbReference type="SAM" id="Phobius"/>
    </source>
</evidence>
<evidence type="ECO:0000313" key="3">
    <source>
        <dbReference type="Proteomes" id="UP000223363"/>
    </source>
</evidence>
<keyword evidence="1" id="KW-1133">Transmembrane helix</keyword>
<name>A0A289YVC1_9CAUD</name>
<accession>A0A289YVC1</accession>
<dbReference type="EMBL" id="MF285618">
    <property type="protein sequence ID" value="ATA65401.1"/>
    <property type="molecule type" value="Genomic_DNA"/>
</dbReference>
<keyword evidence="1" id="KW-0472">Membrane</keyword>
<feature type="transmembrane region" description="Helical" evidence="1">
    <location>
        <begin position="34"/>
        <end position="51"/>
    </location>
</feature>
<evidence type="ECO:0000313" key="2">
    <source>
        <dbReference type="EMBL" id="ATA65401.1"/>
    </source>
</evidence>
<keyword evidence="3" id="KW-1185">Reference proteome</keyword>
<keyword evidence="1" id="KW-0812">Transmembrane</keyword>
<protein>
    <submittedName>
        <fullName evidence="2">Uncharacterized protein</fullName>
    </submittedName>
</protein>
<gene>
    <name evidence="2" type="ORF">2050HW_00066</name>
</gene>
<sequence>MGKIKHRLLRLVFFFALAYVTGHAVSTDFNNPVLIVSLLICWLGVFINNIVND</sequence>
<proteinExistence type="predicted"/>